<proteinExistence type="predicted"/>
<dbReference type="SUPFAM" id="SSF53098">
    <property type="entry name" value="Ribonuclease H-like"/>
    <property type="match status" value="1"/>
</dbReference>
<dbReference type="GO" id="GO:0003676">
    <property type="term" value="F:nucleic acid binding"/>
    <property type="evidence" value="ECO:0007669"/>
    <property type="project" value="InterPro"/>
</dbReference>
<evidence type="ECO:0000313" key="4">
    <source>
        <dbReference type="Proteomes" id="UP000279446"/>
    </source>
</evidence>
<dbReference type="RefSeq" id="WP_127195318.1">
    <property type="nucleotide sequence ID" value="NZ_RZNY01000086.1"/>
</dbReference>
<dbReference type="Gene3D" id="3.30.420.10">
    <property type="entry name" value="Ribonuclease H-like superfamily/Ribonuclease H"/>
    <property type="match status" value="1"/>
</dbReference>
<dbReference type="Proteomes" id="UP000279446">
    <property type="component" value="Unassembled WGS sequence"/>
</dbReference>
<dbReference type="GO" id="GO:0015074">
    <property type="term" value="P:DNA integration"/>
    <property type="evidence" value="ECO:0007669"/>
    <property type="project" value="InterPro"/>
</dbReference>
<dbReference type="InterPro" id="IPR012337">
    <property type="entry name" value="RNaseH-like_sf"/>
</dbReference>
<dbReference type="InterPro" id="IPR036397">
    <property type="entry name" value="RNaseH_sf"/>
</dbReference>
<reference evidence="3 4" key="1">
    <citation type="submission" date="2018-12" db="EMBL/GenBank/DDBJ databases">
        <authorList>
            <person name="Sun L."/>
            <person name="Chen Z."/>
        </authorList>
    </citation>
    <scope>NUCLEOTIDE SEQUENCE [LARGE SCALE GENOMIC DNA]</scope>
    <source>
        <strain evidence="3 4">DSM 15890</strain>
    </source>
</reference>
<dbReference type="Pfam" id="PF13276">
    <property type="entry name" value="HTH_21"/>
    <property type="match status" value="1"/>
</dbReference>
<dbReference type="OrthoDB" id="9781005at2"/>
<organism evidence="3 4">
    <name type="scientific">Paenibacillus anaericanus</name>
    <dbReference type="NCBI Taxonomy" id="170367"/>
    <lineage>
        <taxon>Bacteria</taxon>
        <taxon>Bacillati</taxon>
        <taxon>Bacillota</taxon>
        <taxon>Bacilli</taxon>
        <taxon>Bacillales</taxon>
        <taxon>Paenibacillaceae</taxon>
        <taxon>Paenibacillus</taxon>
    </lineage>
</organism>
<feature type="domain" description="Integrase catalytic" evidence="2">
    <location>
        <begin position="139"/>
        <end position="300"/>
    </location>
</feature>
<dbReference type="InterPro" id="IPR025948">
    <property type="entry name" value="HTH-like_dom"/>
</dbReference>
<dbReference type="Pfam" id="PF13333">
    <property type="entry name" value="rve_2"/>
    <property type="match status" value="1"/>
</dbReference>
<protein>
    <submittedName>
        <fullName evidence="3">IS3 family transposase</fullName>
    </submittedName>
</protein>
<dbReference type="InterPro" id="IPR001584">
    <property type="entry name" value="Integrase_cat-core"/>
</dbReference>
<name>A0A433XSM6_9BACL</name>
<dbReference type="NCBIfam" id="NF033516">
    <property type="entry name" value="transpos_IS3"/>
    <property type="match status" value="1"/>
</dbReference>
<dbReference type="Pfam" id="PF00665">
    <property type="entry name" value="rve"/>
    <property type="match status" value="1"/>
</dbReference>
<gene>
    <name evidence="3" type="ORF">EJP82_27880</name>
</gene>
<dbReference type="AlphaFoldDB" id="A0A433XSM6"/>
<dbReference type="PANTHER" id="PTHR46889:SF4">
    <property type="entry name" value="TRANSPOSASE INSO FOR INSERTION SEQUENCE ELEMENT IS911B-RELATED"/>
    <property type="match status" value="1"/>
</dbReference>
<comment type="function">
    <text evidence="1">Involved in the transposition of the insertion sequence.</text>
</comment>
<dbReference type="PANTHER" id="PTHR46889">
    <property type="entry name" value="TRANSPOSASE INSF FOR INSERTION SEQUENCE IS3B-RELATED"/>
    <property type="match status" value="1"/>
</dbReference>
<evidence type="ECO:0000259" key="2">
    <source>
        <dbReference type="PROSITE" id="PS50994"/>
    </source>
</evidence>
<evidence type="ECO:0000313" key="3">
    <source>
        <dbReference type="EMBL" id="RUT37233.1"/>
    </source>
</evidence>
<accession>A0A433XSM6</accession>
<evidence type="ECO:0000256" key="1">
    <source>
        <dbReference type="ARBA" id="ARBA00002286"/>
    </source>
</evidence>
<dbReference type="PROSITE" id="PS50994">
    <property type="entry name" value="INTEGRASE"/>
    <property type="match status" value="1"/>
</dbReference>
<dbReference type="InterPro" id="IPR048020">
    <property type="entry name" value="Transpos_IS3"/>
</dbReference>
<dbReference type="EMBL" id="RZNY01000086">
    <property type="protein sequence ID" value="RUT37233.1"/>
    <property type="molecule type" value="Genomic_DNA"/>
</dbReference>
<keyword evidence="4" id="KW-1185">Reference proteome</keyword>
<sequence>MGATKGAKNRVSKVSQYELVNQLVSAGYNITLLCEIAKVSRSGYYKWIRRMLTPSSKQLMDEELKEKIMEVHQRLHGIFGYPRIQTWLFKTHGIHVNHKRVYRLMKEMGIKSKIRRKKRFHGKKETYVTSDNILNRDFHASQPNEKWVTDITYIPYNQKNLYLSTIYDLFNNEVISYQISTRNDLQLVIDTVELARGVRKTEGVLLHSDQGYQYTSRLYNKLLTQYKMKVSMSRKGKCLDNACMESFFGHFKAECMYIQSFQSEEALISAIHEYIRFYNYDRFQKKLNNLSPVEYRTKAA</sequence>
<dbReference type="InterPro" id="IPR050900">
    <property type="entry name" value="Transposase_IS3/IS150/IS904"/>
</dbReference>
<comment type="caution">
    <text evidence="3">The sequence shown here is derived from an EMBL/GenBank/DDBJ whole genome shotgun (WGS) entry which is preliminary data.</text>
</comment>